<evidence type="ECO:0000259" key="5">
    <source>
        <dbReference type="Pfam" id="PF04153"/>
    </source>
</evidence>
<organism evidence="6">
    <name type="scientific">Schizaphis graminum</name>
    <name type="common">Green bug aphid</name>
    <dbReference type="NCBI Taxonomy" id="13262"/>
    <lineage>
        <taxon>Eukaryota</taxon>
        <taxon>Metazoa</taxon>
        <taxon>Ecdysozoa</taxon>
        <taxon>Arthropoda</taxon>
        <taxon>Hexapoda</taxon>
        <taxon>Insecta</taxon>
        <taxon>Pterygota</taxon>
        <taxon>Neoptera</taxon>
        <taxon>Paraneoptera</taxon>
        <taxon>Hemiptera</taxon>
        <taxon>Sternorrhyncha</taxon>
        <taxon>Aphidomorpha</taxon>
        <taxon>Aphidoidea</taxon>
        <taxon>Aphididae</taxon>
        <taxon>Aphidini</taxon>
        <taxon>Schizaphis</taxon>
    </lineage>
</organism>
<sequence length="359" mass="40558">MNDILNKYIGNQNSENSFFTSGHNFPSQSNFLSELNYNNRIHSNLNKSYFSFIDEHNVSDNKPRNNVNGQNVNTVFSVPADSSHAKTMKTFKSNGNEFKMSKKDFPALPGSSMQNIGSTQSSMADSNEQSTTDIDSGVLNNDNMEQYIHFKTRKFSRSQLNTDFHMNGTAVPPTPGIKIDDDKVTNIPSSMLSDQFGIIGFLVSLKAIQDNPGLVTLVYGDDLTTLGMNMSSPENIYPTFAGPFQNSPLGPHNGDFDIPPEYRIHHKIMNKLAPIKLSKYQEDLLFYLFYTFYGDEKQICAANELRKRGWRYHTVSKVWITPVPGASTLISDSNIKYGTFYVFDPQLWCKVVRELILDE</sequence>
<dbReference type="Gene3D" id="2.30.30.1020">
    <property type="entry name" value="CCR4-NOT complex subunit 2/3/5, C-terminal domain"/>
    <property type="match status" value="1"/>
</dbReference>
<dbReference type="PANTHER" id="PTHR23326">
    <property type="entry name" value="CCR4 NOT-RELATED"/>
    <property type="match status" value="1"/>
</dbReference>
<evidence type="ECO:0000256" key="4">
    <source>
        <dbReference type="SAM" id="MobiDB-lite"/>
    </source>
</evidence>
<proteinExistence type="inferred from homology"/>
<dbReference type="GO" id="GO:2000036">
    <property type="term" value="P:regulation of stem cell population maintenance"/>
    <property type="evidence" value="ECO:0007669"/>
    <property type="project" value="UniProtKB-ARBA"/>
</dbReference>
<name>A0A2S2NP58_SCHGA</name>
<evidence type="ECO:0000256" key="1">
    <source>
        <dbReference type="ARBA" id="ARBA00007682"/>
    </source>
</evidence>
<dbReference type="AlphaFoldDB" id="A0A2S2NP58"/>
<feature type="domain" description="NOT2/NOT3/NOT5 C-terminal" evidence="5">
    <location>
        <begin position="238"/>
        <end position="355"/>
    </location>
</feature>
<dbReference type="GO" id="GO:0030015">
    <property type="term" value="C:CCR4-NOT core complex"/>
    <property type="evidence" value="ECO:0007669"/>
    <property type="project" value="InterPro"/>
</dbReference>
<dbReference type="InterPro" id="IPR038635">
    <property type="entry name" value="CCR4-NOT_su2/3/5_C_sf"/>
</dbReference>
<dbReference type="InterPro" id="IPR040168">
    <property type="entry name" value="Not2/3/5"/>
</dbReference>
<keyword evidence="2" id="KW-0805">Transcription regulation</keyword>
<dbReference type="EMBL" id="GGMR01006360">
    <property type="protein sequence ID" value="MBY18979.1"/>
    <property type="molecule type" value="Transcribed_RNA"/>
</dbReference>
<dbReference type="GO" id="GO:0006355">
    <property type="term" value="P:regulation of DNA-templated transcription"/>
    <property type="evidence" value="ECO:0007669"/>
    <property type="project" value="InterPro"/>
</dbReference>
<dbReference type="Pfam" id="PF04153">
    <property type="entry name" value="NOT2_3_5_C"/>
    <property type="match status" value="1"/>
</dbReference>
<comment type="similarity">
    <text evidence="1">Belongs to the CNOT2/3/5 family.</text>
</comment>
<evidence type="ECO:0000256" key="2">
    <source>
        <dbReference type="ARBA" id="ARBA00023015"/>
    </source>
</evidence>
<keyword evidence="3" id="KW-0804">Transcription</keyword>
<dbReference type="InterPro" id="IPR007282">
    <property type="entry name" value="NOT2/3/5_C"/>
</dbReference>
<evidence type="ECO:0000313" key="6">
    <source>
        <dbReference type="EMBL" id="MBY18979.1"/>
    </source>
</evidence>
<feature type="compositionally biased region" description="Polar residues" evidence="4">
    <location>
        <begin position="111"/>
        <end position="138"/>
    </location>
</feature>
<evidence type="ECO:0000256" key="3">
    <source>
        <dbReference type="ARBA" id="ARBA00023163"/>
    </source>
</evidence>
<feature type="region of interest" description="Disordered" evidence="4">
    <location>
        <begin position="100"/>
        <end position="138"/>
    </location>
</feature>
<gene>
    <name evidence="6" type="primary">CNOT2_1</name>
    <name evidence="6" type="ORF">g.155703</name>
</gene>
<protein>
    <submittedName>
        <fullName evidence="6">CCR4-NOT transcription complex subunit 2</fullName>
    </submittedName>
</protein>
<accession>A0A2S2NP58</accession>
<reference evidence="6" key="1">
    <citation type="submission" date="2018-04" db="EMBL/GenBank/DDBJ databases">
        <title>Transcriptome of Schizaphis graminum biotype I.</title>
        <authorList>
            <person name="Scully E.D."/>
            <person name="Geib S.M."/>
            <person name="Palmer N.A."/>
            <person name="Koch K."/>
            <person name="Bradshaw J."/>
            <person name="Heng-Moss T."/>
            <person name="Sarath G."/>
        </authorList>
    </citation>
    <scope>NUCLEOTIDE SEQUENCE</scope>
</reference>